<name>A0AA38VJY6_9PEZI</name>
<protein>
    <submittedName>
        <fullName evidence="3">Protein kinase</fullName>
    </submittedName>
</protein>
<dbReference type="Proteomes" id="UP001174694">
    <property type="component" value="Unassembled WGS sequence"/>
</dbReference>
<reference evidence="3" key="1">
    <citation type="submission" date="2022-07" db="EMBL/GenBank/DDBJ databases">
        <title>Fungi with potential for degradation of polypropylene.</title>
        <authorList>
            <person name="Gostincar C."/>
        </authorList>
    </citation>
    <scope>NUCLEOTIDE SEQUENCE</scope>
    <source>
        <strain evidence="3">EXF-13308</strain>
    </source>
</reference>
<dbReference type="SUPFAM" id="SSF56112">
    <property type="entry name" value="Protein kinase-like (PK-like)"/>
    <property type="match status" value="1"/>
</dbReference>
<feature type="compositionally biased region" description="Polar residues" evidence="1">
    <location>
        <begin position="88"/>
        <end position="102"/>
    </location>
</feature>
<dbReference type="GO" id="GO:0005524">
    <property type="term" value="F:ATP binding"/>
    <property type="evidence" value="ECO:0007669"/>
    <property type="project" value="InterPro"/>
</dbReference>
<dbReference type="Pfam" id="PF00069">
    <property type="entry name" value="Pkinase"/>
    <property type="match status" value="1"/>
</dbReference>
<evidence type="ECO:0000313" key="3">
    <source>
        <dbReference type="EMBL" id="KAJ9156221.1"/>
    </source>
</evidence>
<accession>A0AA38VJY6</accession>
<dbReference type="CDD" id="cd00180">
    <property type="entry name" value="PKc"/>
    <property type="match status" value="1"/>
</dbReference>
<dbReference type="PANTHER" id="PTHR38166:SF1">
    <property type="entry name" value="C2H2-TYPE DOMAIN-CONTAINING PROTEIN"/>
    <property type="match status" value="1"/>
</dbReference>
<sequence>MENNKMTAASVDDAALPRWISTASTVATDFDPIWDNDPSLYPTQDTVDSLAFNDDDPFFGCFPFSDPTCAAHPVNIDLDYSLDQAGTSAATSGEYTPSTTSIPVDFPDSPKPSVPQVPLKEQLSAVLCPGDRGRLFVPDDALHQIVTDEALQAQVRLITSSNQTGASITSDDAVKFRKIFAVLTLIDQADKLPSFLAEGIQDADLALVKVHQPRDGQRTFDLRRKNAPDVPLASFQGWTQSQLEQFDKSQWLFLSPVFSSVSQKKAKPLPLEDKVILPFTESTENAKKDHYRGGNSEVFRVKLHPAHHDFAHWDIPGLGEQPSFAVKRLLSTDEETFRREVEVLQRLSDSAHPHVVSLLATYKYKGYYHLMFPWAEGDLRRLWNTHPNPNPGRNEARWLASQCSGIASALNHVHNGAYADKLKISDSSAAAPRGDLLNGRHGDIKPENILVYNRPERYTADPGFAKLSDFGGGLFFDATKGPDPLHQVTKTYRPPEYDTKCRPVSQSWDVWGLGCTFVEFVTWFLEGSTGLNEFAMRRTTYKSPGVHSDEYFELFDPGETGTVTAFLKGSVLDWITDLYCHKNSSKFIRDFLEFITNRMFFVETEQLARASSAEVSMYLTQLTKRCFEDDAYCLPSPGGRPPWVLDSLDGFLFSTPSSHPTSEPVSVSLAETPNRFYTSPTDADQNALFSEFLANMANHTAPAQIGFDGLPGQEKKRKRSVEDDASPSSQQRNDKSLPVLHEQMHTTPVTEDLSQGERRFACPFYKNNPCKFRKWRTCGGPGWPTVHRVKEHLYRRHTIGKHTCSRCMLRCKSAKELLDHQRATVPCEMRSDAFPEGTMMPCQEEALRVKKRAAPNTTEEQRWAEVYKILFPGEDPALMPSPYYEDEARPEPSPPLSSWHTTKDGAALSEYEKYLSGELPSQVRRELETEIKREFGLVADETQMGKVVDIARRLQLRLFRHYETEQQRKMTV</sequence>
<dbReference type="Gene3D" id="1.10.510.10">
    <property type="entry name" value="Transferase(Phosphotransferase) domain 1"/>
    <property type="match status" value="1"/>
</dbReference>
<dbReference type="PROSITE" id="PS50011">
    <property type="entry name" value="PROTEIN_KINASE_DOM"/>
    <property type="match status" value="1"/>
</dbReference>
<dbReference type="InterPro" id="IPR000719">
    <property type="entry name" value="Prot_kinase_dom"/>
</dbReference>
<evidence type="ECO:0000259" key="2">
    <source>
        <dbReference type="PROSITE" id="PS50011"/>
    </source>
</evidence>
<dbReference type="InterPro" id="IPR011009">
    <property type="entry name" value="Kinase-like_dom_sf"/>
</dbReference>
<keyword evidence="3" id="KW-0418">Kinase</keyword>
<evidence type="ECO:0000256" key="1">
    <source>
        <dbReference type="SAM" id="MobiDB-lite"/>
    </source>
</evidence>
<dbReference type="EMBL" id="JANBVO010000002">
    <property type="protein sequence ID" value="KAJ9156221.1"/>
    <property type="molecule type" value="Genomic_DNA"/>
</dbReference>
<keyword evidence="3" id="KW-0808">Transferase</keyword>
<dbReference type="GO" id="GO:0004672">
    <property type="term" value="F:protein kinase activity"/>
    <property type="evidence" value="ECO:0007669"/>
    <property type="project" value="InterPro"/>
</dbReference>
<evidence type="ECO:0000313" key="4">
    <source>
        <dbReference type="Proteomes" id="UP001174694"/>
    </source>
</evidence>
<comment type="caution">
    <text evidence="3">The sequence shown here is derived from an EMBL/GenBank/DDBJ whole genome shotgun (WGS) entry which is preliminary data.</text>
</comment>
<keyword evidence="4" id="KW-1185">Reference proteome</keyword>
<feature type="region of interest" description="Disordered" evidence="1">
    <location>
        <begin position="88"/>
        <end position="115"/>
    </location>
</feature>
<dbReference type="SMART" id="SM00220">
    <property type="entry name" value="S_TKc"/>
    <property type="match status" value="1"/>
</dbReference>
<proteinExistence type="predicted"/>
<dbReference type="PANTHER" id="PTHR38166">
    <property type="entry name" value="C2H2-TYPE DOMAIN-CONTAINING PROTEIN-RELATED"/>
    <property type="match status" value="1"/>
</dbReference>
<feature type="region of interest" description="Disordered" evidence="1">
    <location>
        <begin position="703"/>
        <end position="752"/>
    </location>
</feature>
<organism evidence="3 4">
    <name type="scientific">Pleurostoma richardsiae</name>
    <dbReference type="NCBI Taxonomy" id="41990"/>
    <lineage>
        <taxon>Eukaryota</taxon>
        <taxon>Fungi</taxon>
        <taxon>Dikarya</taxon>
        <taxon>Ascomycota</taxon>
        <taxon>Pezizomycotina</taxon>
        <taxon>Sordariomycetes</taxon>
        <taxon>Sordariomycetidae</taxon>
        <taxon>Calosphaeriales</taxon>
        <taxon>Pleurostomataceae</taxon>
        <taxon>Pleurostoma</taxon>
    </lineage>
</organism>
<dbReference type="AlphaFoldDB" id="A0AA38VJY6"/>
<feature type="domain" description="Protein kinase" evidence="2">
    <location>
        <begin position="284"/>
        <end position="644"/>
    </location>
</feature>
<feature type="region of interest" description="Disordered" evidence="1">
    <location>
        <begin position="881"/>
        <end position="902"/>
    </location>
</feature>
<gene>
    <name evidence="3" type="ORF">NKR23_g1211</name>
</gene>